<name>A0A1Y4LD50_9FIRM</name>
<evidence type="ECO:0000259" key="3">
    <source>
        <dbReference type="PROSITE" id="PS51272"/>
    </source>
</evidence>
<dbReference type="PANTHER" id="PTHR37841">
    <property type="entry name" value="GLR2918 PROTEIN"/>
    <property type="match status" value="1"/>
</dbReference>
<protein>
    <recommendedName>
        <fullName evidence="3">SLH domain-containing protein</fullName>
    </recommendedName>
</protein>
<feature type="domain" description="SLH" evidence="3">
    <location>
        <begin position="713"/>
        <end position="767"/>
    </location>
</feature>
<dbReference type="Pfam" id="PF14903">
    <property type="entry name" value="WG_beta_rep"/>
    <property type="match status" value="2"/>
</dbReference>
<keyword evidence="1" id="KW-0677">Repeat</keyword>
<dbReference type="InterPro" id="IPR001119">
    <property type="entry name" value="SLH_dom"/>
</dbReference>
<reference evidence="5" key="1">
    <citation type="submission" date="2017-04" db="EMBL/GenBank/DDBJ databases">
        <title>Function of individual gut microbiota members based on whole genome sequencing of pure cultures obtained from chicken caecum.</title>
        <authorList>
            <person name="Medvecky M."/>
            <person name="Cejkova D."/>
            <person name="Polansky O."/>
            <person name="Karasova D."/>
            <person name="Kubasova T."/>
            <person name="Cizek A."/>
            <person name="Rychlik I."/>
        </authorList>
    </citation>
    <scope>NUCLEOTIDE SEQUENCE [LARGE SCALE GENOMIC DNA]</scope>
    <source>
        <strain evidence="5">An180</strain>
    </source>
</reference>
<proteinExistence type="predicted"/>
<organism evidence="4 5">
    <name type="scientific">Butyricicoccus pullicaecorum</name>
    <dbReference type="NCBI Taxonomy" id="501571"/>
    <lineage>
        <taxon>Bacteria</taxon>
        <taxon>Bacillati</taxon>
        <taxon>Bacillota</taxon>
        <taxon>Clostridia</taxon>
        <taxon>Eubacteriales</taxon>
        <taxon>Butyricicoccaceae</taxon>
        <taxon>Butyricicoccus</taxon>
    </lineage>
</organism>
<dbReference type="EMBL" id="NFKK01000004">
    <property type="protein sequence ID" value="OUP53429.1"/>
    <property type="molecule type" value="Genomic_DNA"/>
</dbReference>
<accession>A0A1Y4LD50</accession>
<feature type="chain" id="PRO_5012915354" description="SLH domain-containing protein" evidence="2">
    <location>
        <begin position="32"/>
        <end position="767"/>
    </location>
</feature>
<sequence length="767" mass="83278">MEVFISMLRKISRIVVFFCALALVTVGTALAAAPAGSLFAVPKTGIDGVERWGYMDGTGKVVIECMYAAAEPFDESGVAAVYDDAGRAALIDAQGKVLTGWQTAPQSIEYENSIAAFRYTDRTIFFTASGTRIGEYPGAIGFPVNERVCVKTGEGKDARYGYVDLSGTSVIAPVYLEAGQFSGGRALVRDLQGNCHLIGTDGRELAALPAGADPATLTIYNDCVIILYNRADKYALYSVEDMRFATSYSYDEILPFHEDRAMARVGTDWGLLTVVGTEAVKPTYPYMSYMGDGLYAVRGVDAGASVIDHNGKEVYRTDTYAGGFQTFRYGISWHGTANGDVVFFNASGSLKKTVSGIETPEIVAETVAKVYKDGTTQYINIYNGRTLYNNVRAYDLEGGIHVTTETYEKYLGMQEDGTEYGWHIEYPRLSGMKNEAVQTRINDSIRAFFTAGPSGQSGRIALTATYGMSVEGDVLVVWASGVSDLGEAATIWDTSIGLDLNTGARYTADKDLFNDKLLEVTSKLLPQSAPYYGSPRMDKDGVTFFRDYPATGTAQPYTESMHLTFDQLAEAINFDGACYRALTGFTGTVYADVPYSHWAFDYVAEVSSKGLMTGDERGFRPESPILTSEVCATVARVLELPDGTMPGVDASKWYAGELGAVYEAGLLDGFDVYWFDPDAVMTRADAMQLLANVLTYQGRAGTEMSANEVMSNISHFPDAERVPANRRRAAAICVRAGLVQGDENGLRPSDAFTRAEFAKIVLSIAEN</sequence>
<dbReference type="PANTHER" id="PTHR37841:SF1">
    <property type="entry name" value="DUF3298 DOMAIN-CONTAINING PROTEIN"/>
    <property type="match status" value="1"/>
</dbReference>
<dbReference type="Pfam" id="PF00395">
    <property type="entry name" value="SLH"/>
    <property type="match status" value="3"/>
</dbReference>
<dbReference type="Proteomes" id="UP000195897">
    <property type="component" value="Unassembled WGS sequence"/>
</dbReference>
<evidence type="ECO:0000313" key="5">
    <source>
        <dbReference type="Proteomes" id="UP000195897"/>
    </source>
</evidence>
<evidence type="ECO:0000313" key="4">
    <source>
        <dbReference type="EMBL" id="OUP53429.1"/>
    </source>
</evidence>
<dbReference type="AlphaFoldDB" id="A0A1Y4LD50"/>
<feature type="domain" description="SLH" evidence="3">
    <location>
        <begin position="586"/>
        <end position="704"/>
    </location>
</feature>
<dbReference type="PROSITE" id="PS51272">
    <property type="entry name" value="SLH"/>
    <property type="match status" value="2"/>
</dbReference>
<evidence type="ECO:0000256" key="1">
    <source>
        <dbReference type="ARBA" id="ARBA00022737"/>
    </source>
</evidence>
<keyword evidence="2" id="KW-0732">Signal</keyword>
<feature type="signal peptide" evidence="2">
    <location>
        <begin position="1"/>
        <end position="31"/>
    </location>
</feature>
<gene>
    <name evidence="4" type="ORF">B5F17_05325</name>
</gene>
<dbReference type="InterPro" id="IPR032774">
    <property type="entry name" value="WG_beta_rep"/>
</dbReference>
<comment type="caution">
    <text evidence="4">The sequence shown here is derived from an EMBL/GenBank/DDBJ whole genome shotgun (WGS) entry which is preliminary data.</text>
</comment>
<evidence type="ECO:0000256" key="2">
    <source>
        <dbReference type="SAM" id="SignalP"/>
    </source>
</evidence>